<name>A0ABV1W9V1_9ACTN</name>
<dbReference type="InterPro" id="IPR056510">
    <property type="entry name" value="WapI"/>
</dbReference>
<dbReference type="Proteomes" id="UP001458415">
    <property type="component" value="Unassembled WGS sequence"/>
</dbReference>
<proteinExistence type="predicted"/>
<keyword evidence="2" id="KW-1185">Reference proteome</keyword>
<dbReference type="EMBL" id="JBEPCU010000653">
    <property type="protein sequence ID" value="MER6980930.1"/>
    <property type="molecule type" value="Genomic_DNA"/>
</dbReference>
<comment type="caution">
    <text evidence="1">The sequence shown here is derived from an EMBL/GenBank/DDBJ whole genome shotgun (WGS) entry which is preliminary data.</text>
</comment>
<gene>
    <name evidence="1" type="ORF">ABT317_29155</name>
</gene>
<protein>
    <submittedName>
        <fullName evidence="1">Uncharacterized protein</fullName>
    </submittedName>
</protein>
<sequence>MRLTDHANNVELRPMRYQFPAARGDSYDDNWLVIGGSVTIPEGSWSFADPCLLTDEARQVAAWLRAVAAGTVAVTGPDTDGWLSPDTWFVEPVLAFSLAGRNERGLVLRVHLSLEGAPPWQLGNDGAGIYQYVVEVQLDAAALLRAADEWDLALESFPPR</sequence>
<evidence type="ECO:0000313" key="1">
    <source>
        <dbReference type="EMBL" id="MER6980930.1"/>
    </source>
</evidence>
<dbReference type="RefSeq" id="WP_086722401.1">
    <property type="nucleotide sequence ID" value="NZ_MUBM01000007.1"/>
</dbReference>
<accession>A0ABV1W9V1</accession>
<organism evidence="1 2">
    <name type="scientific">Streptomyces carpinensis</name>
    <dbReference type="NCBI Taxonomy" id="66369"/>
    <lineage>
        <taxon>Bacteria</taxon>
        <taxon>Bacillati</taxon>
        <taxon>Actinomycetota</taxon>
        <taxon>Actinomycetes</taxon>
        <taxon>Kitasatosporales</taxon>
        <taxon>Streptomycetaceae</taxon>
        <taxon>Streptomyces</taxon>
    </lineage>
</organism>
<evidence type="ECO:0000313" key="2">
    <source>
        <dbReference type="Proteomes" id="UP001458415"/>
    </source>
</evidence>
<reference evidence="1 2" key="1">
    <citation type="submission" date="2024-06" db="EMBL/GenBank/DDBJ databases">
        <title>The Natural Products Discovery Center: Release of the First 8490 Sequenced Strains for Exploring Actinobacteria Biosynthetic Diversity.</title>
        <authorList>
            <person name="Kalkreuter E."/>
            <person name="Kautsar S.A."/>
            <person name="Yang D."/>
            <person name="Bader C.D."/>
            <person name="Teijaro C.N."/>
            <person name="Fluegel L."/>
            <person name="Davis C.M."/>
            <person name="Simpson J.R."/>
            <person name="Lauterbach L."/>
            <person name="Steele A.D."/>
            <person name="Gui C."/>
            <person name="Meng S."/>
            <person name="Li G."/>
            <person name="Viehrig K."/>
            <person name="Ye F."/>
            <person name="Su P."/>
            <person name="Kiefer A.F."/>
            <person name="Nichols A."/>
            <person name="Cepeda A.J."/>
            <person name="Yan W."/>
            <person name="Fan B."/>
            <person name="Jiang Y."/>
            <person name="Adhikari A."/>
            <person name="Zheng C.-J."/>
            <person name="Schuster L."/>
            <person name="Cowan T.M."/>
            <person name="Smanski M.J."/>
            <person name="Chevrette M.G."/>
            <person name="De Carvalho L.P.S."/>
            <person name="Shen B."/>
        </authorList>
    </citation>
    <scope>NUCLEOTIDE SEQUENCE [LARGE SCALE GENOMIC DNA]</scope>
    <source>
        <strain evidence="1 2">NPDC000634</strain>
    </source>
</reference>
<dbReference type="Pfam" id="PF24716">
    <property type="entry name" value="WapI"/>
    <property type="match status" value="1"/>
</dbReference>